<dbReference type="InterPro" id="IPR013087">
    <property type="entry name" value="Znf_C2H2_type"/>
</dbReference>
<dbReference type="GO" id="GO:0008270">
    <property type="term" value="F:zinc ion binding"/>
    <property type="evidence" value="ECO:0007669"/>
    <property type="project" value="UniProtKB-UniRule"/>
</dbReference>
<feature type="binding site" evidence="11">
    <location>
        <position position="14"/>
    </location>
    <ligand>
        <name>Zn(2+)</name>
        <dbReference type="ChEBI" id="CHEBI:29105"/>
    </ligand>
</feature>
<dbReference type="PROSITE" id="PS51915">
    <property type="entry name" value="ZAD"/>
    <property type="match status" value="2"/>
</dbReference>
<feature type="domain" description="ZAD" evidence="14">
    <location>
        <begin position="12"/>
        <end position="87"/>
    </location>
</feature>
<evidence type="ECO:0000259" key="14">
    <source>
        <dbReference type="PROSITE" id="PS51915"/>
    </source>
</evidence>
<accession>A0A182P533</accession>
<evidence type="ECO:0000256" key="2">
    <source>
        <dbReference type="ARBA" id="ARBA00022723"/>
    </source>
</evidence>
<dbReference type="PROSITE" id="PS00028">
    <property type="entry name" value="ZINC_FINGER_C2H2_1"/>
    <property type="match status" value="5"/>
</dbReference>
<sequence>MVRNSPSLDLVKICRFCLNENENYLIALKDVLNLQFDDEDLLRFTNIQINHEDMRTLTVCLDCANKLEMASVFRNTCINNDALYHDLCYLMASTKQDSAEIIVEYLESEFETVQENMRHFDKPKPNDQTKSEKIGDIPQPALQSRELSNKVEDPLGEVVFGEDDLFAYSANYITPGEILYTEEKIYRWYVDWETSLNPTPAPTVRFPRVHGKRRNFLCEKCALEVKHLAAHMPVHYEDTPFACPYCDVKMKYKSSISTHIRQVHQKAVSRTCKICGKGFIHHKTYRYHMLTHEGEGKTFECQDCSRTFSNAIYLRDHFNRLHNAAKKIKTNQTKNKVRRHNSKNTSTNASTFCIEMANAVPLGIVNVCRFCLCEEEVKLIPIVNILGSEVTIEDIVRFTGIQINESNKASYAVCSQCTLKLKTSTAFRKSCLNNNPMFHELCALLITSDKEKHFKIVDTILLSDSSSDDGMDCADFYPKPEVIYLNDPLWKSTLREPPKQITVVSNNNELAPPNTQHTQPIHSFSTTSTTEDLVFDNDELFAYSANSITPGEILFDDNVLWDSPCFHNWKHSFNPPPPPRTHYVYVRHRRKPLLCELCGLIMFHIKTHMAVHSEASFACPYCPVKTKHKTNMTLHIRQVHQKAVSRTCKICGKGFIHHKTYRYHMLTHEGEGKTFECQDCSRTFSNAIYLRDHFNRLHNAAKKIKTNEIKNKVRR</sequence>
<feature type="binding site" evidence="11">
    <location>
        <position position="414"/>
    </location>
    <ligand>
        <name>Zn(2+)</name>
        <dbReference type="ChEBI" id="CHEBI:29105"/>
    </ligand>
</feature>
<dbReference type="InterPro" id="IPR036236">
    <property type="entry name" value="Znf_C2H2_sf"/>
</dbReference>
<name>A0A182P533_9DIPT</name>
<dbReference type="Pfam" id="PF00096">
    <property type="entry name" value="zf-C2H2"/>
    <property type="match status" value="4"/>
</dbReference>
<dbReference type="SUPFAM" id="SSF57667">
    <property type="entry name" value="beta-beta-alpha zinc fingers"/>
    <property type="match status" value="4"/>
</dbReference>
<evidence type="ECO:0008006" key="17">
    <source>
        <dbReference type="Google" id="ProtNLM"/>
    </source>
</evidence>
<dbReference type="GO" id="GO:0005634">
    <property type="term" value="C:nucleus"/>
    <property type="evidence" value="ECO:0007669"/>
    <property type="project" value="UniProtKB-SubCell"/>
</dbReference>
<feature type="binding site" evidence="11">
    <location>
        <position position="371"/>
    </location>
    <ligand>
        <name>Zn(2+)</name>
        <dbReference type="ChEBI" id="CHEBI:29105"/>
    </ligand>
</feature>
<dbReference type="AlphaFoldDB" id="A0A182P533"/>
<evidence type="ECO:0000256" key="10">
    <source>
        <dbReference type="PROSITE-ProRule" id="PRU00042"/>
    </source>
</evidence>
<dbReference type="Gene3D" id="3.40.1800.20">
    <property type="match status" value="1"/>
</dbReference>
<evidence type="ECO:0000256" key="3">
    <source>
        <dbReference type="ARBA" id="ARBA00022737"/>
    </source>
</evidence>
<evidence type="ECO:0000256" key="4">
    <source>
        <dbReference type="ARBA" id="ARBA00022771"/>
    </source>
</evidence>
<dbReference type="STRING" id="199890.A0A182P533"/>
<dbReference type="InterPro" id="IPR050331">
    <property type="entry name" value="Zinc_finger"/>
</dbReference>
<keyword evidence="9" id="KW-0539">Nucleus</keyword>
<keyword evidence="5 11" id="KW-0862">Zinc</keyword>
<dbReference type="SMART" id="SM00355">
    <property type="entry name" value="ZnF_C2H2"/>
    <property type="match status" value="8"/>
</dbReference>
<evidence type="ECO:0000256" key="6">
    <source>
        <dbReference type="ARBA" id="ARBA00023015"/>
    </source>
</evidence>
<dbReference type="SUPFAM" id="SSF57716">
    <property type="entry name" value="Glucocorticoid receptor-like (DNA-binding domain)"/>
    <property type="match status" value="2"/>
</dbReference>
<comment type="subcellular location">
    <subcellularLocation>
        <location evidence="1">Nucleus</location>
    </subcellularLocation>
</comment>
<feature type="domain" description="C2H2-type" evidence="13">
    <location>
        <begin position="270"/>
        <end position="297"/>
    </location>
</feature>
<feature type="binding site" evidence="11">
    <location>
        <position position="63"/>
    </location>
    <ligand>
        <name>Zn(2+)</name>
        <dbReference type="ChEBI" id="CHEBI:29105"/>
    </ligand>
</feature>
<keyword evidence="16" id="KW-1185">Reference proteome</keyword>
<feature type="region of interest" description="Disordered" evidence="12">
    <location>
        <begin position="117"/>
        <end position="148"/>
    </location>
</feature>
<feature type="domain" description="C2H2-type" evidence="13">
    <location>
        <begin position="675"/>
        <end position="703"/>
    </location>
</feature>
<dbReference type="PANTHER" id="PTHR16515:SF49">
    <property type="entry name" value="GASTRULA ZINC FINGER PROTEIN XLCGF49.1-LIKE-RELATED"/>
    <property type="match status" value="1"/>
</dbReference>
<evidence type="ECO:0000256" key="7">
    <source>
        <dbReference type="ARBA" id="ARBA00023125"/>
    </source>
</evidence>
<feature type="binding site" evidence="11">
    <location>
        <position position="368"/>
    </location>
    <ligand>
        <name>Zn(2+)</name>
        <dbReference type="ChEBI" id="CHEBI:29105"/>
    </ligand>
</feature>
<keyword evidence="8" id="KW-0804">Transcription</keyword>
<reference evidence="15" key="2">
    <citation type="submission" date="2020-05" db="UniProtKB">
        <authorList>
            <consortium name="EnsemblMetazoa"/>
        </authorList>
    </citation>
    <scope>IDENTIFICATION</scope>
    <source>
        <strain evidence="15">Epiroticus2</strain>
    </source>
</reference>
<evidence type="ECO:0000259" key="13">
    <source>
        <dbReference type="PROSITE" id="PS50157"/>
    </source>
</evidence>
<dbReference type="SMART" id="SM00868">
    <property type="entry name" value="zf-AD"/>
    <property type="match status" value="2"/>
</dbReference>
<evidence type="ECO:0000256" key="11">
    <source>
        <dbReference type="PROSITE-ProRule" id="PRU01263"/>
    </source>
</evidence>
<dbReference type="GO" id="GO:0003677">
    <property type="term" value="F:DNA binding"/>
    <property type="evidence" value="ECO:0007669"/>
    <property type="project" value="UniProtKB-KW"/>
</dbReference>
<organism evidence="15 16">
    <name type="scientific">Anopheles epiroticus</name>
    <dbReference type="NCBI Taxonomy" id="199890"/>
    <lineage>
        <taxon>Eukaryota</taxon>
        <taxon>Metazoa</taxon>
        <taxon>Ecdysozoa</taxon>
        <taxon>Arthropoda</taxon>
        <taxon>Hexapoda</taxon>
        <taxon>Insecta</taxon>
        <taxon>Pterygota</taxon>
        <taxon>Neoptera</taxon>
        <taxon>Endopterygota</taxon>
        <taxon>Diptera</taxon>
        <taxon>Nematocera</taxon>
        <taxon>Culicoidea</taxon>
        <taxon>Culicidae</taxon>
        <taxon>Anophelinae</taxon>
        <taxon>Anopheles</taxon>
    </lineage>
</organism>
<keyword evidence="2 11" id="KW-0479">Metal-binding</keyword>
<evidence type="ECO:0000256" key="12">
    <source>
        <dbReference type="SAM" id="MobiDB-lite"/>
    </source>
</evidence>
<evidence type="ECO:0000256" key="5">
    <source>
        <dbReference type="ARBA" id="ARBA00022833"/>
    </source>
</evidence>
<feature type="compositionally biased region" description="Basic and acidic residues" evidence="12">
    <location>
        <begin position="117"/>
        <end position="135"/>
    </location>
</feature>
<feature type="domain" description="C2H2-type" evidence="13">
    <location>
        <begin position="299"/>
        <end position="327"/>
    </location>
</feature>
<dbReference type="VEuPathDB" id="VectorBase:AEPI002020"/>
<feature type="domain" description="C2H2-type" evidence="13">
    <location>
        <begin position="241"/>
        <end position="269"/>
    </location>
</feature>
<reference evidence="16" key="1">
    <citation type="submission" date="2013-03" db="EMBL/GenBank/DDBJ databases">
        <title>The Genome Sequence of Anopheles epiroticus epiroticus2.</title>
        <authorList>
            <consortium name="The Broad Institute Genomics Platform"/>
            <person name="Neafsey D.E."/>
            <person name="Howell P."/>
            <person name="Walker B."/>
            <person name="Young S.K."/>
            <person name="Zeng Q."/>
            <person name="Gargeya S."/>
            <person name="Fitzgerald M."/>
            <person name="Haas B."/>
            <person name="Abouelleil A."/>
            <person name="Allen A.W."/>
            <person name="Alvarado L."/>
            <person name="Arachchi H.M."/>
            <person name="Berlin A.M."/>
            <person name="Chapman S.B."/>
            <person name="Gainer-Dewar J."/>
            <person name="Goldberg J."/>
            <person name="Griggs A."/>
            <person name="Gujja S."/>
            <person name="Hansen M."/>
            <person name="Howarth C."/>
            <person name="Imamovic A."/>
            <person name="Ireland A."/>
            <person name="Larimer J."/>
            <person name="McCowan C."/>
            <person name="Murphy C."/>
            <person name="Pearson M."/>
            <person name="Poon T.W."/>
            <person name="Priest M."/>
            <person name="Roberts A."/>
            <person name="Saif S."/>
            <person name="Shea T."/>
            <person name="Sisk P."/>
            <person name="Sykes S."/>
            <person name="Wortman J."/>
            <person name="Nusbaum C."/>
            <person name="Birren B."/>
        </authorList>
    </citation>
    <scope>NUCLEOTIDE SEQUENCE [LARGE SCALE GENOMIC DNA]</scope>
    <source>
        <strain evidence="16">Epiroticus2</strain>
    </source>
</reference>
<evidence type="ECO:0000256" key="9">
    <source>
        <dbReference type="ARBA" id="ARBA00023242"/>
    </source>
</evidence>
<feature type="binding site" evidence="11">
    <location>
        <position position="60"/>
    </location>
    <ligand>
        <name>Zn(2+)</name>
        <dbReference type="ChEBI" id="CHEBI:29105"/>
    </ligand>
</feature>
<dbReference type="Gene3D" id="3.30.160.60">
    <property type="entry name" value="Classic Zinc Finger"/>
    <property type="match status" value="4"/>
</dbReference>
<feature type="domain" description="ZAD" evidence="14">
    <location>
        <begin position="366"/>
        <end position="441"/>
    </location>
</feature>
<evidence type="ECO:0000256" key="8">
    <source>
        <dbReference type="ARBA" id="ARBA00023163"/>
    </source>
</evidence>
<dbReference type="Pfam" id="PF07776">
    <property type="entry name" value="zf-AD"/>
    <property type="match status" value="2"/>
</dbReference>
<dbReference type="InterPro" id="IPR012934">
    <property type="entry name" value="Znf_AD"/>
</dbReference>
<evidence type="ECO:0000313" key="15">
    <source>
        <dbReference type="EnsemblMetazoa" id="AEPI002020-PA"/>
    </source>
</evidence>
<dbReference type="EnsemblMetazoa" id="AEPI002020-RA">
    <property type="protein sequence ID" value="AEPI002020-PA"/>
    <property type="gene ID" value="AEPI002020"/>
</dbReference>
<dbReference type="PROSITE" id="PS50157">
    <property type="entry name" value="ZINC_FINGER_C2H2_2"/>
    <property type="match status" value="5"/>
</dbReference>
<keyword evidence="6" id="KW-0805">Transcription regulation</keyword>
<keyword evidence="4 10" id="KW-0863">Zinc-finger</keyword>
<evidence type="ECO:0000256" key="1">
    <source>
        <dbReference type="ARBA" id="ARBA00004123"/>
    </source>
</evidence>
<keyword evidence="7" id="KW-0238">DNA-binding</keyword>
<dbReference type="Proteomes" id="UP000075885">
    <property type="component" value="Unassembled WGS sequence"/>
</dbReference>
<feature type="domain" description="C2H2-type" evidence="13">
    <location>
        <begin position="646"/>
        <end position="673"/>
    </location>
</feature>
<dbReference type="PANTHER" id="PTHR16515">
    <property type="entry name" value="PR DOMAIN ZINC FINGER PROTEIN"/>
    <property type="match status" value="1"/>
</dbReference>
<dbReference type="GO" id="GO:0010468">
    <property type="term" value="P:regulation of gene expression"/>
    <property type="evidence" value="ECO:0007669"/>
    <property type="project" value="TreeGrafter"/>
</dbReference>
<keyword evidence="3" id="KW-0677">Repeat</keyword>
<protein>
    <recommendedName>
        <fullName evidence="17">ZAD domain-containing protein</fullName>
    </recommendedName>
</protein>
<proteinExistence type="predicted"/>
<feature type="binding site" evidence="11">
    <location>
        <position position="17"/>
    </location>
    <ligand>
        <name>Zn(2+)</name>
        <dbReference type="ChEBI" id="CHEBI:29105"/>
    </ligand>
</feature>
<evidence type="ECO:0000313" key="16">
    <source>
        <dbReference type="Proteomes" id="UP000075885"/>
    </source>
</evidence>
<feature type="binding site" evidence="11">
    <location>
        <position position="417"/>
    </location>
    <ligand>
        <name>Zn(2+)</name>
        <dbReference type="ChEBI" id="CHEBI:29105"/>
    </ligand>
</feature>